<dbReference type="Proteomes" id="UP000232721">
    <property type="component" value="Chromosome"/>
</dbReference>
<dbReference type="EMBL" id="CP019336">
    <property type="protein sequence ID" value="AUC22839.1"/>
    <property type="molecule type" value="Genomic_DNA"/>
</dbReference>
<sequence>MIGKKCDFKQKYFPVKMETQLKLQMSHRACRSAAKWASIDSDCLTLPKHYLKTNYLLAFG</sequence>
<reference evidence="1 2" key="1">
    <citation type="submission" date="2017-02" db="EMBL/GenBank/DDBJ databases">
        <title>Trade-off between light-utilization and light-protection in marine flavobacteria.</title>
        <authorList>
            <person name="Kumagai Y."/>
            <person name="Yoshizawa S."/>
            <person name="Kogure K."/>
            <person name="Iwasaki W."/>
        </authorList>
    </citation>
    <scope>NUCLEOTIDE SEQUENCE [LARGE SCALE GENOMIC DNA]</scope>
    <source>
        <strain evidence="1 2">KCTC 23670</strain>
    </source>
</reference>
<name>A0ABM6Q120_9FLAO</name>
<keyword evidence="2" id="KW-1185">Reference proteome</keyword>
<organism evidence="1 2">
    <name type="scientific">Polaribacter sejongensis</name>
    <dbReference type="NCBI Taxonomy" id="985043"/>
    <lineage>
        <taxon>Bacteria</taxon>
        <taxon>Pseudomonadati</taxon>
        <taxon>Bacteroidota</taxon>
        <taxon>Flavobacteriia</taxon>
        <taxon>Flavobacteriales</taxon>
        <taxon>Flavobacteriaceae</taxon>
    </lineage>
</organism>
<proteinExistence type="predicted"/>
<evidence type="ECO:0000313" key="1">
    <source>
        <dbReference type="EMBL" id="AUC22839.1"/>
    </source>
</evidence>
<gene>
    <name evidence="1" type="ORF">BTO15_12395</name>
</gene>
<accession>A0ABM6Q120</accession>
<protein>
    <submittedName>
        <fullName evidence="1">Uncharacterized protein</fullName>
    </submittedName>
</protein>
<evidence type="ECO:0000313" key="2">
    <source>
        <dbReference type="Proteomes" id="UP000232721"/>
    </source>
</evidence>